<dbReference type="GO" id="GO:0046872">
    <property type="term" value="F:metal ion binding"/>
    <property type="evidence" value="ECO:0007669"/>
    <property type="project" value="UniProtKB-KW"/>
</dbReference>
<dbReference type="FunFam" id="3.20.20.140:FF:000014">
    <property type="entry name" value="5-methylthioadenosine/S-adenosylhomocysteine deaminase"/>
    <property type="match status" value="1"/>
</dbReference>
<dbReference type="RefSeq" id="WP_110913681.1">
    <property type="nucleotide sequence ID" value="NZ_NKUF01000017.1"/>
</dbReference>
<dbReference type="OrthoDB" id="9796020at2"/>
<feature type="domain" description="Amidohydrolase-related" evidence="5">
    <location>
        <begin position="58"/>
        <end position="427"/>
    </location>
</feature>
<protein>
    <submittedName>
        <fullName evidence="6">8-oxoguanine deaminase</fullName>
    </submittedName>
</protein>
<gene>
    <name evidence="6" type="ORF">CFR72_09175</name>
</gene>
<dbReference type="InterPro" id="IPR032466">
    <property type="entry name" value="Metal_Hydrolase"/>
</dbReference>
<comment type="caution">
    <text evidence="6">The sequence shown here is derived from an EMBL/GenBank/DDBJ whole genome shotgun (WGS) entry which is preliminary data.</text>
</comment>
<evidence type="ECO:0000256" key="1">
    <source>
        <dbReference type="ARBA" id="ARBA00006745"/>
    </source>
</evidence>
<sequence>MPRSILLKNALMLVTMDAQRREIAGGWVLIQGRQIQQVGTPHDPLPAADDVMDMSGHLVMPGLVNTHHHMYQTLTRVVPAAQDVSLFGWLRTLYPIWARLTPDMIRVSTCTAMAELMLSGCTTSSDHLYLFPNGSRLDDQIEAAATMGMRFHAARGAMSVGESAGGLPPDSLVEDEPSILRDMQRVVEAYHDPSRLAMQRIVLAPCSPFSVSRDLMRQTAHLARATGTRLHTHLAENASDIEYSRDAFGMTPAEYAEDTGLMGPDVWHAHCVRLDHAGIERFGRTGTGVAHCPCSNMRLGSGIAPVRRMMAHGVNVGLGVDGSASNDSSHMLAEARQAMLVSRLMHDQEDGAAMMGARTALELATRGGAAVLGRDDIGHLSAGMAADVVAFDLRGIDHAGALVDPVAALVFCTPRTVALSLINGQVVVRDGHLLTCDTRQLAERHNHLARALLDGDDPA</sequence>
<dbReference type="Gene3D" id="3.20.20.140">
    <property type="entry name" value="Metal-dependent hydrolases"/>
    <property type="match status" value="1"/>
</dbReference>
<comment type="similarity">
    <text evidence="1">Belongs to the metallo-dependent hydrolases superfamily. ATZ/TRZ family.</text>
</comment>
<keyword evidence="2" id="KW-0479">Metal-binding</keyword>
<dbReference type="InterPro" id="IPR006680">
    <property type="entry name" value="Amidohydro-rel"/>
</dbReference>
<reference evidence="6 7" key="1">
    <citation type="submission" date="2017-07" db="EMBL/GenBank/DDBJ databases">
        <title>A draft genome sequence of Gluconacetobacter entanii LTH 4560.</title>
        <authorList>
            <person name="Skraban J."/>
            <person name="Cleenwerck I."/>
            <person name="Vandamme P."/>
            <person name="Trcek J."/>
        </authorList>
    </citation>
    <scope>NUCLEOTIDE SEQUENCE [LARGE SCALE GENOMIC DNA]</scope>
    <source>
        <strain evidence="6 7">LTH 4560</strain>
    </source>
</reference>
<organism evidence="6 7">
    <name type="scientific">Gluconacetobacter entanii</name>
    <dbReference type="NCBI Taxonomy" id="108528"/>
    <lineage>
        <taxon>Bacteria</taxon>
        <taxon>Pseudomonadati</taxon>
        <taxon>Pseudomonadota</taxon>
        <taxon>Alphaproteobacteria</taxon>
        <taxon>Acetobacterales</taxon>
        <taxon>Acetobacteraceae</taxon>
        <taxon>Gluconacetobacter</taxon>
    </lineage>
</organism>
<proteinExistence type="inferred from homology"/>
<dbReference type="AlphaFoldDB" id="A0A318PVN1"/>
<dbReference type="InterPro" id="IPR050287">
    <property type="entry name" value="MTA/SAH_deaminase"/>
</dbReference>
<dbReference type="PANTHER" id="PTHR43794">
    <property type="entry name" value="AMINOHYDROLASE SSNA-RELATED"/>
    <property type="match status" value="1"/>
</dbReference>
<dbReference type="GO" id="GO:0019239">
    <property type="term" value="F:deaminase activity"/>
    <property type="evidence" value="ECO:0007669"/>
    <property type="project" value="UniProtKB-ARBA"/>
</dbReference>
<evidence type="ECO:0000259" key="5">
    <source>
        <dbReference type="Pfam" id="PF01979"/>
    </source>
</evidence>
<dbReference type="Gene3D" id="2.30.40.10">
    <property type="entry name" value="Urease, subunit C, domain 1"/>
    <property type="match status" value="1"/>
</dbReference>
<dbReference type="CDD" id="cd01298">
    <property type="entry name" value="ATZ_TRZ_like"/>
    <property type="match status" value="1"/>
</dbReference>
<dbReference type="EMBL" id="NKUF01000017">
    <property type="protein sequence ID" value="PYD63085.1"/>
    <property type="molecule type" value="Genomic_DNA"/>
</dbReference>
<dbReference type="SUPFAM" id="SSF51338">
    <property type="entry name" value="Composite domain of metallo-dependent hydrolases"/>
    <property type="match status" value="1"/>
</dbReference>
<dbReference type="SUPFAM" id="SSF51556">
    <property type="entry name" value="Metallo-dependent hydrolases"/>
    <property type="match status" value="1"/>
</dbReference>
<name>A0A318PVN1_9PROT</name>
<dbReference type="PANTHER" id="PTHR43794:SF11">
    <property type="entry name" value="AMIDOHYDROLASE-RELATED DOMAIN-CONTAINING PROTEIN"/>
    <property type="match status" value="1"/>
</dbReference>
<dbReference type="NCBIfam" id="NF006055">
    <property type="entry name" value="PRK08203.1"/>
    <property type="match status" value="1"/>
</dbReference>
<evidence type="ECO:0000256" key="3">
    <source>
        <dbReference type="ARBA" id="ARBA00022801"/>
    </source>
</evidence>
<keyword evidence="3" id="KW-0378">Hydrolase</keyword>
<evidence type="ECO:0000256" key="2">
    <source>
        <dbReference type="ARBA" id="ARBA00022723"/>
    </source>
</evidence>
<keyword evidence="4" id="KW-0862">Zinc</keyword>
<dbReference type="Proteomes" id="UP000248301">
    <property type="component" value="Unassembled WGS sequence"/>
</dbReference>
<accession>A0A318PVN1</accession>
<dbReference type="Pfam" id="PF01979">
    <property type="entry name" value="Amidohydro_1"/>
    <property type="match status" value="1"/>
</dbReference>
<evidence type="ECO:0000256" key="4">
    <source>
        <dbReference type="ARBA" id="ARBA00022833"/>
    </source>
</evidence>
<dbReference type="InterPro" id="IPR011059">
    <property type="entry name" value="Metal-dep_hydrolase_composite"/>
</dbReference>
<evidence type="ECO:0000313" key="7">
    <source>
        <dbReference type="Proteomes" id="UP000248301"/>
    </source>
</evidence>
<dbReference type="GO" id="GO:0016814">
    <property type="term" value="F:hydrolase activity, acting on carbon-nitrogen (but not peptide) bonds, in cyclic amidines"/>
    <property type="evidence" value="ECO:0007669"/>
    <property type="project" value="UniProtKB-ARBA"/>
</dbReference>
<evidence type="ECO:0000313" key="6">
    <source>
        <dbReference type="EMBL" id="PYD63085.1"/>
    </source>
</evidence>